<dbReference type="SUPFAM" id="SSF52540">
    <property type="entry name" value="P-loop containing nucleoside triphosphate hydrolases"/>
    <property type="match status" value="1"/>
</dbReference>
<evidence type="ECO:0000313" key="4">
    <source>
        <dbReference type="EMBL" id="MBS3647265.1"/>
    </source>
</evidence>
<dbReference type="InterPro" id="IPR027417">
    <property type="entry name" value="P-loop_NTPase"/>
</dbReference>
<proteinExistence type="predicted"/>
<dbReference type="PANTHER" id="PTHR10605">
    <property type="entry name" value="HEPARAN SULFATE SULFOTRANSFERASE"/>
    <property type="match status" value="1"/>
</dbReference>
<evidence type="ECO:0000256" key="2">
    <source>
        <dbReference type="ARBA" id="ARBA00023180"/>
    </source>
</evidence>
<dbReference type="RefSeq" id="WP_188252822.1">
    <property type="nucleotide sequence ID" value="NZ_JABVCF010000001.1"/>
</dbReference>
<keyword evidence="1" id="KW-0808">Transferase</keyword>
<protein>
    <submittedName>
        <fullName evidence="4">Sulfotransferase</fullName>
    </submittedName>
</protein>
<dbReference type="AlphaFoldDB" id="A0A942DYH5"/>
<organism evidence="4 5">
    <name type="scientific">Pseudaminobacter soli</name>
    <name type="common">ex Zhang et al. 2022</name>
    <dbReference type="NCBI Taxonomy" id="2831468"/>
    <lineage>
        <taxon>Bacteria</taxon>
        <taxon>Pseudomonadati</taxon>
        <taxon>Pseudomonadota</taxon>
        <taxon>Alphaproteobacteria</taxon>
        <taxon>Hyphomicrobiales</taxon>
        <taxon>Phyllobacteriaceae</taxon>
        <taxon>Pseudaminobacter</taxon>
    </lineage>
</organism>
<feature type="domain" description="Sulfotransferase" evidence="3">
    <location>
        <begin position="6"/>
        <end position="179"/>
    </location>
</feature>
<name>A0A942DYH5_9HYPH</name>
<sequence length="247" mass="28230">MKPKVDFFVIGPARCGTSSLYRAFGRHPSIYAPRVKEPRFFDKNWEKGWDWYGENYAEATPDMITGDFSPSYATASSHTPARRISQAYPHAKIIHLIRNPIDCAISNWRMAAELQGQAIPFMQSLHDWGAVVLNRALFYSQISKYRDFFPDNQIRVVPLVERSKDRKLLAELQEFLGVEHKPIKVPKVSQSDNHTDRPGKPPVSEQDRRAFIDLVFEDAAAILRYADLATDFWDLSPGYRGWGGTPV</sequence>
<dbReference type="PANTHER" id="PTHR10605:SF56">
    <property type="entry name" value="BIFUNCTIONAL HEPARAN SULFATE N-DEACETYLASE_N-SULFOTRANSFERASE"/>
    <property type="match status" value="1"/>
</dbReference>
<gene>
    <name evidence="4" type="ORF">KEU06_01315</name>
</gene>
<comment type="caution">
    <text evidence="4">The sequence shown here is derived from an EMBL/GenBank/DDBJ whole genome shotgun (WGS) entry which is preliminary data.</text>
</comment>
<keyword evidence="5" id="KW-1185">Reference proteome</keyword>
<dbReference type="Pfam" id="PF00685">
    <property type="entry name" value="Sulfotransfer_1"/>
    <property type="match status" value="1"/>
</dbReference>
<dbReference type="Proteomes" id="UP000680348">
    <property type="component" value="Unassembled WGS sequence"/>
</dbReference>
<evidence type="ECO:0000259" key="3">
    <source>
        <dbReference type="Pfam" id="PF00685"/>
    </source>
</evidence>
<keyword evidence="2" id="KW-0325">Glycoprotein</keyword>
<dbReference type="Gene3D" id="3.40.50.300">
    <property type="entry name" value="P-loop containing nucleotide triphosphate hydrolases"/>
    <property type="match status" value="1"/>
</dbReference>
<dbReference type="GO" id="GO:0008146">
    <property type="term" value="F:sulfotransferase activity"/>
    <property type="evidence" value="ECO:0007669"/>
    <property type="project" value="InterPro"/>
</dbReference>
<dbReference type="EMBL" id="JAGWCR010000001">
    <property type="protein sequence ID" value="MBS3647265.1"/>
    <property type="molecule type" value="Genomic_DNA"/>
</dbReference>
<dbReference type="InterPro" id="IPR000863">
    <property type="entry name" value="Sulfotransferase_dom"/>
</dbReference>
<dbReference type="InterPro" id="IPR037359">
    <property type="entry name" value="NST/OST"/>
</dbReference>
<evidence type="ECO:0000313" key="5">
    <source>
        <dbReference type="Proteomes" id="UP000680348"/>
    </source>
</evidence>
<reference evidence="4" key="1">
    <citation type="submission" date="2021-04" db="EMBL/GenBank/DDBJ databases">
        <title>Pseudaminobacter soli sp. nov., isolated from paddy soil contaminated by heavy metals.</title>
        <authorList>
            <person name="Zhang K."/>
        </authorList>
    </citation>
    <scope>NUCLEOTIDE SEQUENCE</scope>
    <source>
        <strain evidence="4">19-2017</strain>
    </source>
</reference>
<evidence type="ECO:0000256" key="1">
    <source>
        <dbReference type="ARBA" id="ARBA00022679"/>
    </source>
</evidence>
<accession>A0A942DYH5</accession>